<evidence type="ECO:0000256" key="6">
    <source>
        <dbReference type="ARBA" id="ARBA00022840"/>
    </source>
</evidence>
<dbReference type="PROSITE" id="PS00211">
    <property type="entry name" value="ABC_TRANSPORTER_1"/>
    <property type="match status" value="1"/>
</dbReference>
<dbReference type="GO" id="GO:0015408">
    <property type="term" value="F:ABC-type ferric iron transporter activity"/>
    <property type="evidence" value="ECO:0007669"/>
    <property type="project" value="InterPro"/>
</dbReference>
<sequence length="373" mass="38347">MTLRLEGVSKAYGGTEVLRDVSLDVPRGTRLALVGASGSGKTTLLRLVAGFVDPDDGVISLGGRELSGHGRTVPTHRRGIGYVAQDGALFPHLSVARNIAFGLPRGPGRPGRVRELLELASLHPDLAARMPHELSGGQQQRVALARALAQNPGVILLDEPFSALDTGLRSATRDAVVDVLERSGVTAVLVTHDQHEALSFGHQVGVLVGGRLVQSGDPMAVYDAPIDASVALFLGDALVVPARSDADGVECGFGRLAVRHDLSGGASRVRAMVRPAQLRVAAAAHGAAATLAPVANGTVVAVRPAGSTADLRLRVGTGEFEAELMYRVPQHRAAAFAPGTAVRVIVEGGVVLYAAAGETTATGSVVTRGASAG</sequence>
<evidence type="ECO:0000256" key="5">
    <source>
        <dbReference type="ARBA" id="ARBA00022741"/>
    </source>
</evidence>
<keyword evidence="10" id="KW-0472">Membrane</keyword>
<dbReference type="PATRIC" id="fig|69370.6.peg.2549"/>
<dbReference type="InterPro" id="IPR027417">
    <property type="entry name" value="P-loop_NTPase"/>
</dbReference>
<dbReference type="GO" id="GO:0016887">
    <property type="term" value="F:ATP hydrolysis activity"/>
    <property type="evidence" value="ECO:0007669"/>
    <property type="project" value="InterPro"/>
</dbReference>
<evidence type="ECO:0000256" key="2">
    <source>
        <dbReference type="ARBA" id="ARBA00022475"/>
    </source>
</evidence>
<evidence type="ECO:0000256" key="8">
    <source>
        <dbReference type="ARBA" id="ARBA00023004"/>
    </source>
</evidence>
<evidence type="ECO:0000256" key="3">
    <source>
        <dbReference type="ARBA" id="ARBA00022496"/>
    </source>
</evidence>
<keyword evidence="2" id="KW-1003">Cell membrane</keyword>
<keyword evidence="8" id="KW-0408">Iron</keyword>
<feature type="domain" description="ABC transporter" evidence="12">
    <location>
        <begin position="3"/>
        <end position="234"/>
    </location>
</feature>
<dbReference type="PANTHER" id="PTHR42781">
    <property type="entry name" value="SPERMIDINE/PUTRESCINE IMPORT ATP-BINDING PROTEIN POTA"/>
    <property type="match status" value="1"/>
</dbReference>
<evidence type="ECO:0000256" key="7">
    <source>
        <dbReference type="ARBA" id="ARBA00022967"/>
    </source>
</evidence>
<dbReference type="CDD" id="cd03259">
    <property type="entry name" value="ABC_Carb_Solutes_like"/>
    <property type="match status" value="1"/>
</dbReference>
<evidence type="ECO:0000256" key="11">
    <source>
        <dbReference type="ARBA" id="ARBA00066388"/>
    </source>
</evidence>
<dbReference type="InterPro" id="IPR008995">
    <property type="entry name" value="Mo/tungstate-bd_C_term_dom"/>
</dbReference>
<name>A0A0M2HCQ6_MICTR</name>
<keyword evidence="9" id="KW-0406">Ion transport</keyword>
<dbReference type="GO" id="GO:0005524">
    <property type="term" value="F:ATP binding"/>
    <property type="evidence" value="ECO:0007669"/>
    <property type="project" value="UniProtKB-KW"/>
</dbReference>
<organism evidence="13 14">
    <name type="scientific">Microbacterium trichothecenolyticum</name>
    <name type="common">Aureobacterium trichothecenolyticum</name>
    <dbReference type="NCBI Taxonomy" id="69370"/>
    <lineage>
        <taxon>Bacteria</taxon>
        <taxon>Bacillati</taxon>
        <taxon>Actinomycetota</taxon>
        <taxon>Actinomycetes</taxon>
        <taxon>Micrococcales</taxon>
        <taxon>Microbacteriaceae</taxon>
        <taxon>Microbacterium</taxon>
    </lineage>
</organism>
<keyword evidence="3" id="KW-0410">Iron transport</keyword>
<dbReference type="InterPro" id="IPR050093">
    <property type="entry name" value="ABC_SmlMolc_Importer"/>
</dbReference>
<dbReference type="Pfam" id="PF00005">
    <property type="entry name" value="ABC_tran"/>
    <property type="match status" value="1"/>
</dbReference>
<dbReference type="Pfam" id="PF08402">
    <property type="entry name" value="TOBE_2"/>
    <property type="match status" value="1"/>
</dbReference>
<dbReference type="GO" id="GO:0015418">
    <property type="term" value="F:ABC-type quaternary ammonium compound transporting activity"/>
    <property type="evidence" value="ECO:0007669"/>
    <property type="project" value="UniProtKB-EC"/>
</dbReference>
<proteinExistence type="predicted"/>
<reference evidence="13 14" key="1">
    <citation type="submission" date="2015-02" db="EMBL/GenBank/DDBJ databases">
        <title>Draft genome sequences of ten Microbacterium spp. with emphasis on heavy metal contaminated environments.</title>
        <authorList>
            <person name="Corretto E."/>
        </authorList>
    </citation>
    <scope>NUCLEOTIDE SEQUENCE [LARGE SCALE GENOMIC DNA]</scope>
    <source>
        <strain evidence="13 14">DSM 8608</strain>
    </source>
</reference>
<keyword evidence="7" id="KW-1278">Translocase</keyword>
<keyword evidence="4" id="KW-0997">Cell inner membrane</keyword>
<evidence type="ECO:0000256" key="10">
    <source>
        <dbReference type="ARBA" id="ARBA00023136"/>
    </source>
</evidence>
<dbReference type="Gene3D" id="3.40.50.300">
    <property type="entry name" value="P-loop containing nucleotide triphosphate hydrolases"/>
    <property type="match status" value="1"/>
</dbReference>
<dbReference type="SMART" id="SM00382">
    <property type="entry name" value="AAA"/>
    <property type="match status" value="1"/>
</dbReference>
<dbReference type="InterPro" id="IPR003593">
    <property type="entry name" value="AAA+_ATPase"/>
</dbReference>
<evidence type="ECO:0000256" key="9">
    <source>
        <dbReference type="ARBA" id="ARBA00023065"/>
    </source>
</evidence>
<evidence type="ECO:0000256" key="4">
    <source>
        <dbReference type="ARBA" id="ARBA00022519"/>
    </source>
</evidence>
<dbReference type="AlphaFoldDB" id="A0A0M2HCQ6"/>
<dbReference type="SUPFAM" id="SSF50331">
    <property type="entry name" value="MOP-like"/>
    <property type="match status" value="1"/>
</dbReference>
<evidence type="ECO:0000313" key="14">
    <source>
        <dbReference type="Proteomes" id="UP000034098"/>
    </source>
</evidence>
<dbReference type="InterPro" id="IPR013611">
    <property type="entry name" value="Transp-assoc_OB_typ2"/>
</dbReference>
<dbReference type="Proteomes" id="UP000034098">
    <property type="component" value="Unassembled WGS sequence"/>
</dbReference>
<dbReference type="FunFam" id="3.40.50.300:FF:000425">
    <property type="entry name" value="Probable ABC transporter, ATP-binding subunit"/>
    <property type="match status" value="1"/>
</dbReference>
<evidence type="ECO:0000313" key="13">
    <source>
        <dbReference type="EMBL" id="KJL41888.1"/>
    </source>
</evidence>
<keyword evidence="13" id="KW-0378">Hydrolase</keyword>
<protein>
    <recommendedName>
        <fullName evidence="11">ABC-type quaternary amine transporter</fullName>
        <ecNumber evidence="11">7.6.2.9</ecNumber>
    </recommendedName>
</protein>
<keyword evidence="5" id="KW-0547">Nucleotide-binding</keyword>
<accession>A0A0M2HCQ6</accession>
<dbReference type="GO" id="GO:0043190">
    <property type="term" value="C:ATP-binding cassette (ABC) transporter complex"/>
    <property type="evidence" value="ECO:0007669"/>
    <property type="project" value="InterPro"/>
</dbReference>
<dbReference type="SUPFAM" id="SSF52540">
    <property type="entry name" value="P-loop containing nucleoside triphosphate hydrolases"/>
    <property type="match status" value="1"/>
</dbReference>
<keyword evidence="1" id="KW-0813">Transport</keyword>
<dbReference type="InterPro" id="IPR015853">
    <property type="entry name" value="ABC_transpr_FbpC"/>
</dbReference>
<dbReference type="OrthoDB" id="9802264at2"/>
<gene>
    <name evidence="13" type="primary">fbpC</name>
    <name evidence="13" type="ORF">RS82_02505</name>
</gene>
<dbReference type="EMBL" id="JYJA01000036">
    <property type="protein sequence ID" value="KJL41888.1"/>
    <property type="molecule type" value="Genomic_DNA"/>
</dbReference>
<dbReference type="PROSITE" id="PS50893">
    <property type="entry name" value="ABC_TRANSPORTER_2"/>
    <property type="match status" value="1"/>
</dbReference>
<keyword evidence="6 13" id="KW-0067">ATP-binding</keyword>
<keyword evidence="14" id="KW-1185">Reference proteome</keyword>
<evidence type="ECO:0000259" key="12">
    <source>
        <dbReference type="PROSITE" id="PS50893"/>
    </source>
</evidence>
<dbReference type="RefSeq" id="WP_045299845.1">
    <property type="nucleotide sequence ID" value="NZ_JYJA01000036.1"/>
</dbReference>
<comment type="caution">
    <text evidence="13">The sequence shown here is derived from an EMBL/GenBank/DDBJ whole genome shotgun (WGS) entry which is preliminary data.</text>
</comment>
<dbReference type="PANTHER" id="PTHR42781:SF5">
    <property type="entry name" value="PUTRESCINE TRANSPORT ATP-BINDING PROTEIN POTG"/>
    <property type="match status" value="1"/>
</dbReference>
<dbReference type="EC" id="7.6.2.9" evidence="11"/>
<dbReference type="InterPro" id="IPR003439">
    <property type="entry name" value="ABC_transporter-like_ATP-bd"/>
</dbReference>
<evidence type="ECO:0000256" key="1">
    <source>
        <dbReference type="ARBA" id="ARBA00022448"/>
    </source>
</evidence>
<dbReference type="InterPro" id="IPR017871">
    <property type="entry name" value="ABC_transporter-like_CS"/>
</dbReference>